<proteinExistence type="predicted"/>
<evidence type="ECO:0000256" key="1">
    <source>
        <dbReference type="SAM" id="MobiDB-lite"/>
    </source>
</evidence>
<accession>A0A0D3H3V3</accession>
<dbReference type="HOGENOM" id="CLU_2162288_0_0_1"/>
<feature type="region of interest" description="Disordered" evidence="1">
    <location>
        <begin position="1"/>
        <end position="57"/>
    </location>
</feature>
<name>A0A0D3H3V3_9ORYZ</name>
<evidence type="ECO:0000313" key="3">
    <source>
        <dbReference type="Proteomes" id="UP000026960"/>
    </source>
</evidence>
<dbReference type="Proteomes" id="UP000026960">
    <property type="component" value="Chromosome 9"/>
</dbReference>
<sequence length="111" mass="11883">MSRRDSSIGSSAAAAASSTTGGGFSSPFPNLGVPLSSPQSTDPRRHNPLSSPLSVALAPPQQLPHLCWDSDTRRPPLTLVRAAPEYMEKLKQESLHNMADKFKISSKGLEK</sequence>
<reference evidence="2" key="2">
    <citation type="submission" date="2015-03" db="UniProtKB">
        <authorList>
            <consortium name="EnsemblPlants"/>
        </authorList>
    </citation>
    <scope>IDENTIFICATION</scope>
</reference>
<organism evidence="2">
    <name type="scientific">Oryza barthii</name>
    <dbReference type="NCBI Taxonomy" id="65489"/>
    <lineage>
        <taxon>Eukaryota</taxon>
        <taxon>Viridiplantae</taxon>
        <taxon>Streptophyta</taxon>
        <taxon>Embryophyta</taxon>
        <taxon>Tracheophyta</taxon>
        <taxon>Spermatophyta</taxon>
        <taxon>Magnoliopsida</taxon>
        <taxon>Liliopsida</taxon>
        <taxon>Poales</taxon>
        <taxon>Poaceae</taxon>
        <taxon>BOP clade</taxon>
        <taxon>Oryzoideae</taxon>
        <taxon>Oryzeae</taxon>
        <taxon>Oryzinae</taxon>
        <taxon>Oryza</taxon>
    </lineage>
</organism>
<protein>
    <submittedName>
        <fullName evidence="2">Uncharacterized protein</fullName>
    </submittedName>
</protein>
<feature type="compositionally biased region" description="Low complexity" evidence="1">
    <location>
        <begin position="7"/>
        <end position="19"/>
    </location>
</feature>
<dbReference type="PaxDb" id="65489-OBART09G01420.1"/>
<keyword evidence="3" id="KW-1185">Reference proteome</keyword>
<dbReference type="AlphaFoldDB" id="A0A0D3H3V3"/>
<evidence type="ECO:0000313" key="2">
    <source>
        <dbReference type="EnsemblPlants" id="OBART09G01420.1"/>
    </source>
</evidence>
<dbReference type="Gramene" id="OBART09G01420.1">
    <property type="protein sequence ID" value="OBART09G01420.1"/>
    <property type="gene ID" value="OBART09G01420"/>
</dbReference>
<dbReference type="EnsemblPlants" id="OBART09G01420.1">
    <property type="protein sequence ID" value="OBART09G01420.1"/>
    <property type="gene ID" value="OBART09G01420"/>
</dbReference>
<reference evidence="2" key="1">
    <citation type="journal article" date="2009" name="Rice">
        <title>De Novo Next Generation Sequencing of Plant Genomes.</title>
        <authorList>
            <person name="Rounsley S."/>
            <person name="Marri P.R."/>
            <person name="Yu Y."/>
            <person name="He R."/>
            <person name="Sisneros N."/>
            <person name="Goicoechea J.L."/>
            <person name="Lee S.J."/>
            <person name="Angelova A."/>
            <person name="Kudrna D."/>
            <person name="Luo M."/>
            <person name="Affourtit J."/>
            <person name="Desany B."/>
            <person name="Knight J."/>
            <person name="Niazi F."/>
            <person name="Egholm M."/>
            <person name="Wing R.A."/>
        </authorList>
    </citation>
    <scope>NUCLEOTIDE SEQUENCE [LARGE SCALE GENOMIC DNA]</scope>
    <source>
        <strain evidence="2">cv. IRGC 105608</strain>
    </source>
</reference>